<reference evidence="7 8" key="1">
    <citation type="submission" date="2020-11" db="EMBL/GenBank/DDBJ databases">
        <title>Description of Pontivivens ytuae sp. nov. isolated from deep sea sediment of Mariana Trench.</title>
        <authorList>
            <person name="Wang Z."/>
            <person name="Sun Q.-L."/>
            <person name="Xu X.-D."/>
            <person name="Tang Y.-Z."/>
            <person name="Zhang J."/>
        </authorList>
    </citation>
    <scope>NUCLEOTIDE SEQUENCE [LARGE SCALE GENOMIC DNA]</scope>
    <source>
        <strain evidence="7 8">MT2928</strain>
    </source>
</reference>
<protein>
    <submittedName>
        <fullName evidence="7">DMT family transporter</fullName>
    </submittedName>
</protein>
<evidence type="ECO:0000313" key="8">
    <source>
        <dbReference type="Proteomes" id="UP000594800"/>
    </source>
</evidence>
<dbReference type="RefSeq" id="WP_196102213.1">
    <property type="nucleotide sequence ID" value="NZ_CP064942.1"/>
</dbReference>
<comment type="subcellular location">
    <subcellularLocation>
        <location evidence="1">Membrane</location>
        <topology evidence="1">Multi-pass membrane protein</topology>
    </subcellularLocation>
</comment>
<dbReference type="InterPro" id="IPR037185">
    <property type="entry name" value="EmrE-like"/>
</dbReference>
<keyword evidence="2 5" id="KW-0812">Transmembrane</keyword>
<dbReference type="InterPro" id="IPR050638">
    <property type="entry name" value="AA-Vitamin_Transporters"/>
</dbReference>
<evidence type="ECO:0000256" key="2">
    <source>
        <dbReference type="ARBA" id="ARBA00022692"/>
    </source>
</evidence>
<dbReference type="InterPro" id="IPR000620">
    <property type="entry name" value="EamA_dom"/>
</dbReference>
<feature type="transmembrane region" description="Helical" evidence="5">
    <location>
        <begin position="274"/>
        <end position="292"/>
    </location>
</feature>
<dbReference type="EMBL" id="CP064942">
    <property type="protein sequence ID" value="QPH53002.1"/>
    <property type="molecule type" value="Genomic_DNA"/>
</dbReference>
<sequence>MTVALPGTRWRAVAALLAIGAAWGATIPMTKLAVSTGYQPFGLIFWQLAMATVLLGGWLARRGRLPSLLRAWPLFLMVALLGTLVPNSFSYRAAAELPAGVMAIVIAMVPMFALPVALSLGRERPRLMRFLGVALGAVAVVMIVGPEASLPEPEKAPWVLIALLAPLAYAFEGNLLSRFGTQGLDPVEVLFGASALGVVIALPLALGSGQWASPTGAWDVAKWAIVINGVLHVAAYAGYIALVGWAGAVFASQVAYVVTGAGVLWSMLLLGERYSPWVWAALLLMLAGLTLVRPRGTA</sequence>
<gene>
    <name evidence="7" type="ORF">I0K15_14475</name>
</gene>
<name>A0A7S9QC43_9RHOB</name>
<keyword evidence="4 5" id="KW-0472">Membrane</keyword>
<accession>A0A7S9QC43</accession>
<dbReference type="SUPFAM" id="SSF103481">
    <property type="entry name" value="Multidrug resistance efflux transporter EmrE"/>
    <property type="match status" value="2"/>
</dbReference>
<feature type="transmembrane region" description="Helical" evidence="5">
    <location>
        <begin position="189"/>
        <end position="211"/>
    </location>
</feature>
<dbReference type="KEGG" id="poz:I0K15_14475"/>
<dbReference type="Pfam" id="PF00892">
    <property type="entry name" value="EamA"/>
    <property type="match status" value="2"/>
</dbReference>
<feature type="transmembrane region" description="Helical" evidence="5">
    <location>
        <begin position="72"/>
        <end position="91"/>
    </location>
</feature>
<feature type="transmembrane region" description="Helical" evidence="5">
    <location>
        <begin position="97"/>
        <end position="120"/>
    </location>
</feature>
<dbReference type="AlphaFoldDB" id="A0A7S9QC43"/>
<feature type="domain" description="EamA" evidence="6">
    <location>
        <begin position="157"/>
        <end position="292"/>
    </location>
</feature>
<evidence type="ECO:0000256" key="4">
    <source>
        <dbReference type="ARBA" id="ARBA00023136"/>
    </source>
</evidence>
<organism evidence="7 8">
    <name type="scientific">Pontivivens ytuae</name>
    <dbReference type="NCBI Taxonomy" id="2789856"/>
    <lineage>
        <taxon>Bacteria</taxon>
        <taxon>Pseudomonadati</taxon>
        <taxon>Pseudomonadota</taxon>
        <taxon>Alphaproteobacteria</taxon>
        <taxon>Rhodobacterales</taxon>
        <taxon>Paracoccaceae</taxon>
        <taxon>Pontivivens</taxon>
    </lineage>
</organism>
<dbReference type="Proteomes" id="UP000594800">
    <property type="component" value="Chromosome"/>
</dbReference>
<feature type="transmembrane region" description="Helical" evidence="5">
    <location>
        <begin position="40"/>
        <end position="60"/>
    </location>
</feature>
<feature type="transmembrane region" description="Helical" evidence="5">
    <location>
        <begin position="223"/>
        <end position="242"/>
    </location>
</feature>
<feature type="domain" description="EamA" evidence="6">
    <location>
        <begin position="12"/>
        <end position="144"/>
    </location>
</feature>
<evidence type="ECO:0000256" key="1">
    <source>
        <dbReference type="ARBA" id="ARBA00004141"/>
    </source>
</evidence>
<dbReference type="GO" id="GO:0016020">
    <property type="term" value="C:membrane"/>
    <property type="evidence" value="ECO:0007669"/>
    <property type="project" value="UniProtKB-SubCell"/>
</dbReference>
<evidence type="ECO:0000259" key="6">
    <source>
        <dbReference type="Pfam" id="PF00892"/>
    </source>
</evidence>
<feature type="transmembrane region" description="Helical" evidence="5">
    <location>
        <begin position="249"/>
        <end position="268"/>
    </location>
</feature>
<feature type="transmembrane region" description="Helical" evidence="5">
    <location>
        <begin position="157"/>
        <end position="177"/>
    </location>
</feature>
<evidence type="ECO:0000313" key="7">
    <source>
        <dbReference type="EMBL" id="QPH53002.1"/>
    </source>
</evidence>
<keyword evidence="3 5" id="KW-1133">Transmembrane helix</keyword>
<dbReference type="PANTHER" id="PTHR32322:SF9">
    <property type="entry name" value="AMINO-ACID METABOLITE EFFLUX PUMP-RELATED"/>
    <property type="match status" value="1"/>
</dbReference>
<feature type="transmembrane region" description="Helical" evidence="5">
    <location>
        <begin position="127"/>
        <end position="145"/>
    </location>
</feature>
<evidence type="ECO:0000256" key="5">
    <source>
        <dbReference type="SAM" id="Phobius"/>
    </source>
</evidence>
<dbReference type="PANTHER" id="PTHR32322">
    <property type="entry name" value="INNER MEMBRANE TRANSPORTER"/>
    <property type="match status" value="1"/>
</dbReference>
<keyword evidence="8" id="KW-1185">Reference proteome</keyword>
<proteinExistence type="predicted"/>
<evidence type="ECO:0000256" key="3">
    <source>
        <dbReference type="ARBA" id="ARBA00022989"/>
    </source>
</evidence>